<name>A0ABT5XB31_9EURY</name>
<evidence type="ECO:0000313" key="1">
    <source>
        <dbReference type="EMBL" id="MDF0591919.1"/>
    </source>
</evidence>
<sequence>MKEIVVSKVELDELWTFVKKQVPRMEAYEDDGTWVWVGFASESCLVVAHALGERKWYMIDAALCF</sequence>
<comment type="caution">
    <text evidence="1">The sequence shown here is derived from an EMBL/GenBank/DDBJ whole genome shotgun (WGS) entry which is preliminary data.</text>
</comment>
<protein>
    <submittedName>
        <fullName evidence="1">Uncharacterized protein</fullName>
    </submittedName>
</protein>
<accession>A0ABT5XB31</accession>
<dbReference type="Proteomes" id="UP001220010">
    <property type="component" value="Unassembled WGS sequence"/>
</dbReference>
<organism evidence="1 2">
    <name type="scientific">Candidatus Methanocrinis natronophilus</name>
    <dbReference type="NCBI Taxonomy" id="3033396"/>
    <lineage>
        <taxon>Archaea</taxon>
        <taxon>Methanobacteriati</taxon>
        <taxon>Methanobacteriota</taxon>
        <taxon>Stenosarchaea group</taxon>
        <taxon>Methanomicrobia</taxon>
        <taxon>Methanotrichales</taxon>
        <taxon>Methanotrichaceae</taxon>
        <taxon>Methanocrinis</taxon>
    </lineage>
</organism>
<dbReference type="EMBL" id="JARFPK010000088">
    <property type="protein sequence ID" value="MDF0591919.1"/>
    <property type="molecule type" value="Genomic_DNA"/>
</dbReference>
<evidence type="ECO:0000313" key="2">
    <source>
        <dbReference type="Proteomes" id="UP001220010"/>
    </source>
</evidence>
<gene>
    <name evidence="1" type="ORF">P0O15_12200</name>
</gene>
<proteinExistence type="predicted"/>
<dbReference type="RefSeq" id="WP_316967639.1">
    <property type="nucleotide sequence ID" value="NZ_JARFPK010000088.1"/>
</dbReference>
<keyword evidence="2" id="KW-1185">Reference proteome</keyword>
<reference evidence="1 2" key="1">
    <citation type="submission" date="2023-03" db="EMBL/GenBank/DDBJ databases">
        <title>WGS of Methanotrichaceae archaeon Mx.</title>
        <authorList>
            <person name="Sorokin D.Y."/>
            <person name="Merkel A.Y."/>
        </authorList>
    </citation>
    <scope>NUCLEOTIDE SEQUENCE [LARGE SCALE GENOMIC DNA]</scope>
    <source>
        <strain evidence="1 2">Mx</strain>
    </source>
</reference>